<dbReference type="PANTHER" id="PTHR11712">
    <property type="entry name" value="POLYKETIDE SYNTHASE-RELATED"/>
    <property type="match status" value="1"/>
</dbReference>
<name>A0A7T4WGJ2_9PROT</name>
<dbReference type="AlphaFoldDB" id="A0A7T4WGJ2"/>
<dbReference type="InterPro" id="IPR014031">
    <property type="entry name" value="Ketoacyl_synth_C"/>
</dbReference>
<evidence type="ECO:0000256" key="2">
    <source>
        <dbReference type="ARBA" id="ARBA00022679"/>
    </source>
</evidence>
<sequence length="386" mass="41339">MTRSVVITGIGVVLPNTDTLDDLWGYQEANRSLITPTSEYLNGTVVNESLLEGNLSPRMWKKLDSFTRYALIAAQRAMGDAALDMAVVDKERCGVFVGNTFGGWKFTEVELRHLHCEGPRMVSPFQATSWFPAAPQGQITILHQIKGFSKTYMADRASSLISVASAANMIRQGRLDVAIAGGTESTNTDFIKAALAPLASYEAGSPWPASIPPEAYGFLVSEGAVFLILEERDRAAARNASVYAEVRGFATCNAPCEPDCYSTEPTSVIRVMRAVLGGTQPDLVLPDACGLAEVDAAEVVALREVCPQSVTMIPKMKYGHTFGAEGALDVAYACLMFRKGKTVPASYKLRTAPGALEPAEGPVRTILINGRSLGGAISSLYLSKGD</sequence>
<dbReference type="InterPro" id="IPR000794">
    <property type="entry name" value="Beta-ketoacyl_synthase"/>
</dbReference>
<evidence type="ECO:0000256" key="3">
    <source>
        <dbReference type="ARBA" id="ARBA00023315"/>
    </source>
</evidence>
<keyword evidence="2 4" id="KW-0808">Transferase</keyword>
<dbReference type="Pfam" id="PF02801">
    <property type="entry name" value="Ketoacyl-synt_C"/>
    <property type="match status" value="1"/>
</dbReference>
<evidence type="ECO:0000313" key="7">
    <source>
        <dbReference type="Proteomes" id="UP000595420"/>
    </source>
</evidence>
<evidence type="ECO:0000313" key="6">
    <source>
        <dbReference type="EMBL" id="QQD74032.1"/>
    </source>
</evidence>
<dbReference type="PROSITE" id="PS52004">
    <property type="entry name" value="KS3_2"/>
    <property type="match status" value="1"/>
</dbReference>
<dbReference type="SMART" id="SM00825">
    <property type="entry name" value="PKS_KS"/>
    <property type="match status" value="1"/>
</dbReference>
<feature type="domain" description="Ketosynthase family 3 (KS3)" evidence="5">
    <location>
        <begin position="2"/>
        <end position="384"/>
    </location>
</feature>
<dbReference type="GO" id="GO:0006633">
    <property type="term" value="P:fatty acid biosynthetic process"/>
    <property type="evidence" value="ECO:0007669"/>
    <property type="project" value="TreeGrafter"/>
</dbReference>
<dbReference type="EMBL" id="CP059488">
    <property type="protein sequence ID" value="QQD74032.1"/>
    <property type="molecule type" value="Genomic_DNA"/>
</dbReference>
<dbReference type="InterPro" id="IPR016039">
    <property type="entry name" value="Thiolase-like"/>
</dbReference>
<dbReference type="GO" id="GO:0004315">
    <property type="term" value="F:3-oxoacyl-[acyl-carrier-protein] synthase activity"/>
    <property type="evidence" value="ECO:0007669"/>
    <property type="project" value="TreeGrafter"/>
</dbReference>
<proteinExistence type="inferred from homology"/>
<dbReference type="SUPFAM" id="SSF53901">
    <property type="entry name" value="Thiolase-like"/>
    <property type="match status" value="2"/>
</dbReference>
<protein>
    <recommendedName>
        <fullName evidence="5">Ketosynthase family 3 (KS3) domain-containing protein</fullName>
    </recommendedName>
</protein>
<dbReference type="Gene3D" id="3.40.47.10">
    <property type="match status" value="2"/>
</dbReference>
<comment type="similarity">
    <text evidence="1 4">Belongs to the thiolase-like superfamily. Beta-ketoacyl-ACP synthases family.</text>
</comment>
<reference evidence="6 7" key="1">
    <citation type="submission" date="2020-07" db="EMBL/GenBank/DDBJ databases">
        <title>Complete genome sequence analysis of Acidithiobacillus ferrivorans XJFY6S-08 reveals extreme environmental adaptation to alpine acid mine drainage.</title>
        <authorList>
            <person name="Yan L."/>
            <person name="Ni Y."/>
        </authorList>
    </citation>
    <scope>NUCLEOTIDE SEQUENCE [LARGE SCALE GENOMIC DNA]</scope>
    <source>
        <strain evidence="6 7">XJFY6S-08</strain>
    </source>
</reference>
<dbReference type="RefSeq" id="WP_198661326.1">
    <property type="nucleotide sequence ID" value="NZ_CP059488.1"/>
</dbReference>
<dbReference type="PANTHER" id="PTHR11712:SF322">
    <property type="entry name" value="POLYKETIDE BETA-KETOACYL SYNTHASE 2-RELATED"/>
    <property type="match status" value="1"/>
</dbReference>
<keyword evidence="3" id="KW-0012">Acyltransferase</keyword>
<dbReference type="Proteomes" id="UP000595420">
    <property type="component" value="Chromosome"/>
</dbReference>
<dbReference type="InterPro" id="IPR014030">
    <property type="entry name" value="Ketoacyl_synth_N"/>
</dbReference>
<organism evidence="6 7">
    <name type="scientific">Acidithiobacillus ferrivorans</name>
    <dbReference type="NCBI Taxonomy" id="160808"/>
    <lineage>
        <taxon>Bacteria</taxon>
        <taxon>Pseudomonadati</taxon>
        <taxon>Pseudomonadota</taxon>
        <taxon>Acidithiobacillia</taxon>
        <taxon>Acidithiobacillales</taxon>
        <taxon>Acidithiobacillaceae</taxon>
        <taxon>Acidithiobacillus</taxon>
    </lineage>
</organism>
<dbReference type="Pfam" id="PF00109">
    <property type="entry name" value="ketoacyl-synt"/>
    <property type="match status" value="1"/>
</dbReference>
<gene>
    <name evidence="6" type="ORF">H2515_07400</name>
</gene>
<dbReference type="InterPro" id="IPR020841">
    <property type="entry name" value="PKS_Beta-ketoAc_synthase_dom"/>
</dbReference>
<evidence type="ECO:0000256" key="4">
    <source>
        <dbReference type="RuleBase" id="RU003694"/>
    </source>
</evidence>
<evidence type="ECO:0000259" key="5">
    <source>
        <dbReference type="PROSITE" id="PS52004"/>
    </source>
</evidence>
<accession>A0A7T4WGJ2</accession>
<evidence type="ECO:0000256" key="1">
    <source>
        <dbReference type="ARBA" id="ARBA00008467"/>
    </source>
</evidence>